<organism evidence="2 3">
    <name type="scientific">Nostocoides jenkinsii Ben 74</name>
    <dbReference type="NCBI Taxonomy" id="1193518"/>
    <lineage>
        <taxon>Bacteria</taxon>
        <taxon>Bacillati</taxon>
        <taxon>Actinomycetota</taxon>
        <taxon>Actinomycetes</taxon>
        <taxon>Micrococcales</taxon>
        <taxon>Intrasporangiaceae</taxon>
        <taxon>Nostocoides</taxon>
    </lineage>
</organism>
<dbReference type="STRING" id="1193518.BN13_390032"/>
<comment type="caution">
    <text evidence="2">The sequence shown here is derived from an EMBL/GenBank/DDBJ whole genome shotgun (WGS) entry which is preliminary data.</text>
</comment>
<reference evidence="2 3" key="1">
    <citation type="journal article" date="2013" name="ISME J.">
        <title>A metabolic model for members of the genus Tetrasphaera involved in enhanced biological phosphorus removal.</title>
        <authorList>
            <person name="Kristiansen R."/>
            <person name="Nguyen H.T.T."/>
            <person name="Saunders A.M."/>
            <person name="Nielsen J.L."/>
            <person name="Wimmer R."/>
            <person name="Le V.Q."/>
            <person name="McIlroy S.J."/>
            <person name="Petrovski S."/>
            <person name="Seviour R.J."/>
            <person name="Calteau A."/>
            <person name="Nielsen K.L."/>
            <person name="Nielsen P.H."/>
        </authorList>
    </citation>
    <scope>NUCLEOTIDE SEQUENCE [LARGE SCALE GENOMIC DNA]</scope>
    <source>
        <strain evidence="2 3">Ben 74</strain>
    </source>
</reference>
<accession>A0A077MC46</accession>
<protein>
    <submittedName>
        <fullName evidence="2">Uncharacterized protein</fullName>
    </submittedName>
</protein>
<gene>
    <name evidence="2" type="ORF">BN13_390032</name>
</gene>
<evidence type="ECO:0000256" key="1">
    <source>
        <dbReference type="SAM" id="MobiDB-lite"/>
    </source>
</evidence>
<proteinExistence type="predicted"/>
<name>A0A077MC46_9MICO</name>
<sequence length="85" mass="8983">MTPPVTDLQTPEPARVAHSTVVRTPAEGLQTACSSAEGRPDGVGWNQREVGSLGGIPTTVSIFGLEDKLRSRLIVSWYGTMGACN</sequence>
<dbReference type="EMBL" id="CAJC01000149">
    <property type="protein sequence ID" value="CCI53415.1"/>
    <property type="molecule type" value="Genomic_DNA"/>
</dbReference>
<evidence type="ECO:0000313" key="2">
    <source>
        <dbReference type="EMBL" id="CCI53415.1"/>
    </source>
</evidence>
<feature type="region of interest" description="Disordered" evidence="1">
    <location>
        <begin position="1"/>
        <end position="46"/>
    </location>
</feature>
<keyword evidence="3" id="KW-1185">Reference proteome</keyword>
<evidence type="ECO:0000313" key="3">
    <source>
        <dbReference type="Proteomes" id="UP000035720"/>
    </source>
</evidence>
<dbReference type="AlphaFoldDB" id="A0A077MC46"/>
<dbReference type="Proteomes" id="UP000035720">
    <property type="component" value="Unassembled WGS sequence"/>
</dbReference>